<dbReference type="EMBL" id="MU003695">
    <property type="protein sequence ID" value="KAF2813953.1"/>
    <property type="molecule type" value="Genomic_DNA"/>
</dbReference>
<gene>
    <name evidence="1 3" type="ORF">BDZ99DRAFT_554024</name>
</gene>
<evidence type="ECO:0000313" key="2">
    <source>
        <dbReference type="Proteomes" id="UP000504636"/>
    </source>
</evidence>
<dbReference type="AlphaFoldDB" id="A0A6A6YZT0"/>
<evidence type="ECO:0000313" key="3">
    <source>
        <dbReference type="RefSeq" id="XP_033580917.1"/>
    </source>
</evidence>
<protein>
    <submittedName>
        <fullName evidence="1 3">Uncharacterized protein</fullName>
    </submittedName>
</protein>
<dbReference type="RefSeq" id="XP_033580917.1">
    <property type="nucleotide sequence ID" value="XM_033727116.1"/>
</dbReference>
<accession>A0A6A6YZT0</accession>
<dbReference type="GeneID" id="54468009"/>
<reference evidence="3" key="2">
    <citation type="submission" date="2020-04" db="EMBL/GenBank/DDBJ databases">
        <authorList>
            <consortium name="NCBI Genome Project"/>
        </authorList>
    </citation>
    <scope>NUCLEOTIDE SEQUENCE</scope>
    <source>
        <strain evidence="3">CBS 304.34</strain>
    </source>
</reference>
<reference evidence="1 3" key="1">
    <citation type="journal article" date="2020" name="Stud. Mycol.">
        <title>101 Dothideomycetes genomes: a test case for predicting lifestyles and emergence of pathogens.</title>
        <authorList>
            <person name="Haridas S."/>
            <person name="Albert R."/>
            <person name="Binder M."/>
            <person name="Bloem J."/>
            <person name="Labutti K."/>
            <person name="Salamov A."/>
            <person name="Andreopoulos B."/>
            <person name="Baker S."/>
            <person name="Barry K."/>
            <person name="Bills G."/>
            <person name="Bluhm B."/>
            <person name="Cannon C."/>
            <person name="Castanera R."/>
            <person name="Culley D."/>
            <person name="Daum C."/>
            <person name="Ezra D."/>
            <person name="Gonzalez J."/>
            <person name="Henrissat B."/>
            <person name="Kuo A."/>
            <person name="Liang C."/>
            <person name="Lipzen A."/>
            <person name="Lutzoni F."/>
            <person name="Magnuson J."/>
            <person name="Mondo S."/>
            <person name="Nolan M."/>
            <person name="Ohm R."/>
            <person name="Pangilinan J."/>
            <person name="Park H.-J."/>
            <person name="Ramirez L."/>
            <person name="Alfaro M."/>
            <person name="Sun H."/>
            <person name="Tritt A."/>
            <person name="Yoshinaga Y."/>
            <person name="Zwiers L.-H."/>
            <person name="Turgeon B."/>
            <person name="Goodwin S."/>
            <person name="Spatafora J."/>
            <person name="Crous P."/>
            <person name="Grigoriev I."/>
        </authorList>
    </citation>
    <scope>NUCLEOTIDE SEQUENCE</scope>
    <source>
        <strain evidence="1 3">CBS 304.34</strain>
    </source>
</reference>
<dbReference type="Proteomes" id="UP000504636">
    <property type="component" value="Unplaced"/>
</dbReference>
<keyword evidence="2" id="KW-1185">Reference proteome</keyword>
<reference evidence="3" key="3">
    <citation type="submission" date="2025-04" db="UniProtKB">
        <authorList>
            <consortium name="RefSeq"/>
        </authorList>
    </citation>
    <scope>IDENTIFICATION</scope>
    <source>
        <strain evidence="3">CBS 304.34</strain>
    </source>
</reference>
<name>A0A6A6YZT0_9PEZI</name>
<evidence type="ECO:0000313" key="1">
    <source>
        <dbReference type="EMBL" id="KAF2813953.1"/>
    </source>
</evidence>
<organism evidence="1">
    <name type="scientific">Mytilinidion resinicola</name>
    <dbReference type="NCBI Taxonomy" id="574789"/>
    <lineage>
        <taxon>Eukaryota</taxon>
        <taxon>Fungi</taxon>
        <taxon>Dikarya</taxon>
        <taxon>Ascomycota</taxon>
        <taxon>Pezizomycotina</taxon>
        <taxon>Dothideomycetes</taxon>
        <taxon>Pleosporomycetidae</taxon>
        <taxon>Mytilinidiales</taxon>
        <taxon>Mytilinidiaceae</taxon>
        <taxon>Mytilinidion</taxon>
    </lineage>
</organism>
<proteinExistence type="predicted"/>
<sequence length="235" mass="25513">MARHRSWGSVCTDRGRGCERAAWPLRHPGPGRDNSGHSWSLVGSHAQGRPARISVAPARRLTRRPVLSGCPQAPLCPLRRRKLPGVTAVSVGDCQRSCFTPRSRVHGHEEPLARAGTRERTAVVVSIVKVLEPAHVTPRQQLAADTQLRSFAVHGCRSWHRHTSHSHFELRRLFKRRAAGTALLGNKDALPGASCSQRVATGGTAEGDADVRSEALFAGIINLQAVRIRGALEAI</sequence>